<proteinExistence type="predicted"/>
<evidence type="ECO:0000256" key="1">
    <source>
        <dbReference type="SAM" id="MobiDB-lite"/>
    </source>
</evidence>
<reference evidence="3" key="1">
    <citation type="submission" date="2022-11" db="UniProtKB">
        <authorList>
            <consortium name="WormBaseParasite"/>
        </authorList>
    </citation>
    <scope>IDENTIFICATION</scope>
</reference>
<feature type="region of interest" description="Disordered" evidence="1">
    <location>
        <begin position="331"/>
        <end position="377"/>
    </location>
</feature>
<feature type="compositionally biased region" description="Acidic residues" evidence="1">
    <location>
        <begin position="362"/>
        <end position="377"/>
    </location>
</feature>
<protein>
    <submittedName>
        <fullName evidence="3">Uncharacterized protein</fullName>
    </submittedName>
</protein>
<dbReference type="Proteomes" id="UP000887561">
    <property type="component" value="Unplaced"/>
</dbReference>
<organism evidence="2 3">
    <name type="scientific">Meloidogyne javanica</name>
    <name type="common">Root-knot nematode worm</name>
    <dbReference type="NCBI Taxonomy" id="6303"/>
    <lineage>
        <taxon>Eukaryota</taxon>
        <taxon>Metazoa</taxon>
        <taxon>Ecdysozoa</taxon>
        <taxon>Nematoda</taxon>
        <taxon>Chromadorea</taxon>
        <taxon>Rhabditida</taxon>
        <taxon>Tylenchina</taxon>
        <taxon>Tylenchomorpha</taxon>
        <taxon>Tylenchoidea</taxon>
        <taxon>Meloidogynidae</taxon>
        <taxon>Meloidogyninae</taxon>
        <taxon>Meloidogyne</taxon>
        <taxon>Meloidogyne incognita group</taxon>
    </lineage>
</organism>
<dbReference type="WBParaSite" id="scaffold1253_cov168.g2767">
    <property type="protein sequence ID" value="scaffold1253_cov168.g2767"/>
    <property type="gene ID" value="scaffold1253_cov168.g2767"/>
</dbReference>
<feature type="compositionally biased region" description="Polar residues" evidence="1">
    <location>
        <begin position="242"/>
        <end position="251"/>
    </location>
</feature>
<feature type="compositionally biased region" description="Basic and acidic residues" evidence="1">
    <location>
        <begin position="232"/>
        <end position="241"/>
    </location>
</feature>
<evidence type="ECO:0000313" key="2">
    <source>
        <dbReference type="Proteomes" id="UP000887561"/>
    </source>
</evidence>
<feature type="region of interest" description="Disordered" evidence="1">
    <location>
        <begin position="288"/>
        <end position="313"/>
    </location>
</feature>
<accession>A0A915LJ11</accession>
<feature type="region of interest" description="Disordered" evidence="1">
    <location>
        <begin position="229"/>
        <end position="253"/>
    </location>
</feature>
<name>A0A915LJ11_MELJA</name>
<keyword evidence="2" id="KW-1185">Reference proteome</keyword>
<evidence type="ECO:0000313" key="3">
    <source>
        <dbReference type="WBParaSite" id="scaffold1253_cov168.g2767"/>
    </source>
</evidence>
<sequence>MHTTTPSGGKILNYLKSNYHEKCKLIFKKCLIEQIMKNIEKNPQVAIVSGIGIPKKLDIELGLGVDEKDESFDSLFMRTVTELSEVIAADINDRLVGTMPASNISIKFEEVHNLMFDNEKYLNIAKMIATKQTRILKEKEKSKIKEAVQHKTKPKIDSNANQNHKKLILGGNDRTILGGGSDRTILGGGNVRTTGKAIEPVQPRLNMPPPKENPSFIFQEYKGIPSVLTENTPKDANKVSQHETGTSSQSPKKVKILEKNKAEEPIPFTKAITNMNYDYLSVKGSQANPNEKITEKSSPKQTSSNDSLDYYTADSNFYGDEEFENIEKSEAEMKEKKNEEDWVHVAKKNNEEPSTSSYAMGMDEDSEDDMEDDFFKI</sequence>
<dbReference type="AlphaFoldDB" id="A0A915LJ11"/>
<feature type="compositionally biased region" description="Basic and acidic residues" evidence="1">
    <location>
        <begin position="331"/>
        <end position="351"/>
    </location>
</feature>